<dbReference type="PANTHER" id="PTHR46310">
    <property type="entry name" value="AMIDASE 1"/>
    <property type="match status" value="1"/>
</dbReference>
<dbReference type="GeneID" id="26245837"/>
<evidence type="ECO:0000313" key="3">
    <source>
        <dbReference type="Proteomes" id="UP000510686"/>
    </source>
</evidence>
<dbReference type="SUPFAM" id="SSF75304">
    <property type="entry name" value="Amidase signature (AS) enzymes"/>
    <property type="match status" value="1"/>
</dbReference>
<evidence type="ECO:0000259" key="1">
    <source>
        <dbReference type="Pfam" id="PF01425"/>
    </source>
</evidence>
<dbReference type="Pfam" id="PF01425">
    <property type="entry name" value="Amidase"/>
    <property type="match status" value="1"/>
</dbReference>
<name>A0A7D5YZ68_9HYPO</name>
<dbReference type="AlphaFoldDB" id="A0A7D5YZ68"/>
<keyword evidence="3" id="KW-1185">Reference proteome</keyword>
<organism evidence="2 3">
    <name type="scientific">Metarhizium brunneum</name>
    <dbReference type="NCBI Taxonomy" id="500148"/>
    <lineage>
        <taxon>Eukaryota</taxon>
        <taxon>Fungi</taxon>
        <taxon>Dikarya</taxon>
        <taxon>Ascomycota</taxon>
        <taxon>Pezizomycotina</taxon>
        <taxon>Sordariomycetes</taxon>
        <taxon>Hypocreomycetidae</taxon>
        <taxon>Hypocreales</taxon>
        <taxon>Clavicipitaceae</taxon>
        <taxon>Metarhizium</taxon>
    </lineage>
</organism>
<reference evidence="2 3" key="1">
    <citation type="submission" date="2020-07" db="EMBL/GenBank/DDBJ databases">
        <title>Telomere length de novo assembly of all 7 chromosomes of the fungus, Metarhizium brunneum, using a novel assembly pipeline.</title>
        <authorList>
            <person name="Saud z."/>
            <person name="Kortsinoglou A."/>
            <person name="Kouvelis V.N."/>
            <person name="Butt T.M."/>
        </authorList>
    </citation>
    <scope>NUCLEOTIDE SEQUENCE [LARGE SCALE GENOMIC DNA]</scope>
    <source>
        <strain evidence="2 3">4556</strain>
    </source>
</reference>
<protein>
    <submittedName>
        <fullName evidence="2">Scytalone dehydratase-like protein Arp1</fullName>
    </submittedName>
</protein>
<dbReference type="Gene3D" id="3.90.1300.10">
    <property type="entry name" value="Amidase signature (AS) domain"/>
    <property type="match status" value="1"/>
</dbReference>
<dbReference type="Proteomes" id="UP000510686">
    <property type="component" value="Chromosome 1"/>
</dbReference>
<feature type="domain" description="Amidase" evidence="1">
    <location>
        <begin position="47"/>
        <end position="199"/>
    </location>
</feature>
<gene>
    <name evidence="2" type="primary">Arp1_0</name>
    <name evidence="2" type="ORF">G6M90_00g029690</name>
</gene>
<proteinExistence type="predicted"/>
<evidence type="ECO:0000313" key="2">
    <source>
        <dbReference type="EMBL" id="QLI64366.1"/>
    </source>
</evidence>
<dbReference type="OrthoDB" id="5423360at2759"/>
<dbReference type="InterPro" id="IPR036928">
    <property type="entry name" value="AS_sf"/>
</dbReference>
<dbReference type="InterPro" id="IPR023631">
    <property type="entry name" value="Amidase_dom"/>
</dbReference>
<dbReference type="KEGG" id="mbrn:26245837"/>
<dbReference type="RefSeq" id="XP_014541202.1">
    <property type="nucleotide sequence ID" value="XM_014685716.1"/>
</dbReference>
<dbReference type="EMBL" id="CP058932">
    <property type="protein sequence ID" value="QLI64366.1"/>
    <property type="molecule type" value="Genomic_DNA"/>
</dbReference>
<sequence>MKPNLGPSALTKFQQLRVAGVSYGCLAIAVPPQAPTSATDSPPQLRVAVKDCKGMKTSICNRAYYEMSYPAPFTAQVVQALVKDGAHVLGLTKLSSMVAREEPMDAVDCPTAFNPHGDGYQSPAGSSSGSAAALAAYDWLDCALGTDTSGSGRRPAMANGVWQFRPFHDSISLSGLCKTYAKFDTHSVFARSLDILERVITTWIPPPPIALSKSQSRSYRLIYSEDYMSEANTDQMKLIDAFIKDAEDMLPATVTQFSIRDSWKQSHPPDTCDDIEEYLDDVTRKTYYNEFYHSTDDFRKLYSGKHQGRPPYVIPFVQRRWAQGATMSTGQHEEGTRRLLVYQTWLHEQLFGDKNVETFMLLPVANTKPVYRDEVLPSPEKQSALDQLFIPPILGASDIVIPNGEIPYHSKISHQTEFPPVFANLVGAPKRDFELLRAVEIVLGKSGRANVVATGPRIFS</sequence>
<dbReference type="PANTHER" id="PTHR46310:SF7">
    <property type="entry name" value="AMIDASE 1"/>
    <property type="match status" value="1"/>
</dbReference>
<accession>A0A7D5YZ68</accession>